<dbReference type="Gene3D" id="3.40.50.150">
    <property type="entry name" value="Vaccinia Virus protein VP39"/>
    <property type="match status" value="1"/>
</dbReference>
<gene>
    <name evidence="3" type="ordered locus">Deba_0453</name>
</gene>
<name>E1QE40_DESB2</name>
<dbReference type="STRING" id="644282.Deba_0453"/>
<dbReference type="InterPro" id="IPR013216">
    <property type="entry name" value="Methyltransf_11"/>
</dbReference>
<dbReference type="KEGG" id="dbr:Deba_0453"/>
<keyword evidence="4" id="KW-1185">Reference proteome</keyword>
<evidence type="ECO:0000313" key="3">
    <source>
        <dbReference type="EMBL" id="ADK83826.1"/>
    </source>
</evidence>
<dbReference type="Proteomes" id="UP000009047">
    <property type="component" value="Chromosome"/>
</dbReference>
<dbReference type="OrthoDB" id="9781225at2"/>
<keyword evidence="3" id="KW-0489">Methyltransferase</keyword>
<feature type="coiled-coil region" evidence="1">
    <location>
        <begin position="129"/>
        <end position="184"/>
    </location>
</feature>
<dbReference type="CDD" id="cd02440">
    <property type="entry name" value="AdoMet_MTases"/>
    <property type="match status" value="1"/>
</dbReference>
<proteinExistence type="predicted"/>
<organism evidence="3 4">
    <name type="scientific">Desulfarculus baarsii (strain ATCC 33931 / DSM 2075 / LMG 7858 / VKM B-1802 / 2st14)</name>
    <dbReference type="NCBI Taxonomy" id="644282"/>
    <lineage>
        <taxon>Bacteria</taxon>
        <taxon>Pseudomonadati</taxon>
        <taxon>Thermodesulfobacteriota</taxon>
        <taxon>Desulfarculia</taxon>
        <taxon>Desulfarculales</taxon>
        <taxon>Desulfarculaceae</taxon>
        <taxon>Desulfarculus</taxon>
    </lineage>
</organism>
<dbReference type="eggNOG" id="COG2227">
    <property type="taxonomic scope" value="Bacteria"/>
</dbReference>
<reference evidence="3 4" key="1">
    <citation type="journal article" date="2010" name="Stand. Genomic Sci.">
        <title>Complete genome sequence of Desulfarculus baarsii type strain (2st14).</title>
        <authorList>
            <person name="Sun H."/>
            <person name="Spring S."/>
            <person name="Lapidus A."/>
            <person name="Davenport K."/>
            <person name="Del Rio T.G."/>
            <person name="Tice H."/>
            <person name="Nolan M."/>
            <person name="Copeland A."/>
            <person name="Cheng J.F."/>
            <person name="Lucas S."/>
            <person name="Tapia R."/>
            <person name="Goodwin L."/>
            <person name="Pitluck S."/>
            <person name="Ivanova N."/>
            <person name="Pagani I."/>
            <person name="Mavromatis K."/>
            <person name="Ovchinnikova G."/>
            <person name="Pati A."/>
            <person name="Chen A."/>
            <person name="Palaniappan K."/>
            <person name="Hauser L."/>
            <person name="Chang Y.J."/>
            <person name="Jeffries C.D."/>
            <person name="Detter J.C."/>
            <person name="Han C."/>
            <person name="Rohde M."/>
            <person name="Brambilla E."/>
            <person name="Goker M."/>
            <person name="Woyke T."/>
            <person name="Bristow J."/>
            <person name="Eisen J.A."/>
            <person name="Markowitz V."/>
            <person name="Hugenholtz P."/>
            <person name="Kyrpides N.C."/>
            <person name="Klenk H.P."/>
            <person name="Land M."/>
        </authorList>
    </citation>
    <scope>NUCLEOTIDE SEQUENCE [LARGE SCALE GENOMIC DNA]</scope>
    <source>
        <strain evidence="4">ATCC 33931 / DSM 2075 / LMG 7858 / VKM B-1802 / 2st14</strain>
    </source>
</reference>
<keyword evidence="3" id="KW-0808">Transferase</keyword>
<evidence type="ECO:0000313" key="4">
    <source>
        <dbReference type="Proteomes" id="UP000009047"/>
    </source>
</evidence>
<dbReference type="Pfam" id="PF08241">
    <property type="entry name" value="Methyltransf_11"/>
    <property type="match status" value="1"/>
</dbReference>
<dbReference type="AlphaFoldDB" id="E1QE40"/>
<sequence length="447" mass="48768">MTDQTQPPKPDVSALLAQVEAAVQAKKAAGFYNPAEIRRVEAAAVSYQRSAEDGAAAELTLWQKTLVELVNPTDWGVETHRGGAAGRLIVGVKKLVYKASKFCLNVWLATQVKYNAALVRLTGVLLPQHLDLRARMPQAEQRLELLEDICRDLAEGLSRTRNGLRDAENRLSGLDKTAARGREQVEPLLAELERLAQRLAQAGQVPAQTVGDLASLRRQSRDGAYLAFEELHRGRPEEIKARQMVYLPHFRDGVGPERPLLDIGCGRGEFLALAAEAGLAARGVDQNADSVATARAAGLDAVQADALEYLRGLPDQSLGGILMAQVVEHLTLDELMELLGLCVAKLAPGGALIAETINPQSLCTFASAFYLDLTHQKPIHPEALRFIWRWLGLSGVEVLYLSEIPADGKLELVVDDGQNLTGAFNRNIMRLNQLLYGPQDYAVLGRK</sequence>
<keyword evidence="1" id="KW-0175">Coiled coil</keyword>
<dbReference type="RefSeq" id="WP_013257282.1">
    <property type="nucleotide sequence ID" value="NC_014365.1"/>
</dbReference>
<dbReference type="GO" id="GO:0008757">
    <property type="term" value="F:S-adenosylmethionine-dependent methyltransferase activity"/>
    <property type="evidence" value="ECO:0007669"/>
    <property type="project" value="InterPro"/>
</dbReference>
<evidence type="ECO:0000256" key="1">
    <source>
        <dbReference type="SAM" id="Coils"/>
    </source>
</evidence>
<feature type="domain" description="Methyltransferase type 11" evidence="2">
    <location>
        <begin position="261"/>
        <end position="353"/>
    </location>
</feature>
<evidence type="ECO:0000259" key="2">
    <source>
        <dbReference type="Pfam" id="PF08241"/>
    </source>
</evidence>
<protein>
    <submittedName>
        <fullName evidence="3">Methyltransferase type 11</fullName>
    </submittedName>
</protein>
<accession>E1QE40</accession>
<dbReference type="SUPFAM" id="SSF53335">
    <property type="entry name" value="S-adenosyl-L-methionine-dependent methyltransferases"/>
    <property type="match status" value="1"/>
</dbReference>
<dbReference type="GO" id="GO:0032259">
    <property type="term" value="P:methylation"/>
    <property type="evidence" value="ECO:0007669"/>
    <property type="project" value="UniProtKB-KW"/>
</dbReference>
<dbReference type="EMBL" id="CP002085">
    <property type="protein sequence ID" value="ADK83826.1"/>
    <property type="molecule type" value="Genomic_DNA"/>
</dbReference>
<dbReference type="HOGENOM" id="CLU_039386_0_0_7"/>
<dbReference type="InterPro" id="IPR029063">
    <property type="entry name" value="SAM-dependent_MTases_sf"/>
</dbReference>